<name>A0ABW0MGZ4_9BURK</name>
<organism evidence="1 2">
    <name type="scientific">Massilia suwonensis</name>
    <dbReference type="NCBI Taxonomy" id="648895"/>
    <lineage>
        <taxon>Bacteria</taxon>
        <taxon>Pseudomonadati</taxon>
        <taxon>Pseudomonadota</taxon>
        <taxon>Betaproteobacteria</taxon>
        <taxon>Burkholderiales</taxon>
        <taxon>Oxalobacteraceae</taxon>
        <taxon>Telluria group</taxon>
        <taxon>Massilia</taxon>
    </lineage>
</organism>
<evidence type="ECO:0000313" key="1">
    <source>
        <dbReference type="EMBL" id="MFC5476567.1"/>
    </source>
</evidence>
<accession>A0ABW0MGZ4</accession>
<keyword evidence="2" id="KW-1185">Reference proteome</keyword>
<dbReference type="RefSeq" id="WP_379750676.1">
    <property type="nucleotide sequence ID" value="NZ_JBHSMR010000001.1"/>
</dbReference>
<reference evidence="2" key="1">
    <citation type="journal article" date="2019" name="Int. J. Syst. Evol. Microbiol.">
        <title>The Global Catalogue of Microorganisms (GCM) 10K type strain sequencing project: providing services to taxonomists for standard genome sequencing and annotation.</title>
        <authorList>
            <consortium name="The Broad Institute Genomics Platform"/>
            <consortium name="The Broad Institute Genome Sequencing Center for Infectious Disease"/>
            <person name="Wu L."/>
            <person name="Ma J."/>
        </authorList>
    </citation>
    <scope>NUCLEOTIDE SEQUENCE [LARGE SCALE GENOMIC DNA]</scope>
    <source>
        <strain evidence="2">CCUG 43111</strain>
    </source>
</reference>
<dbReference type="Proteomes" id="UP001596101">
    <property type="component" value="Unassembled WGS sequence"/>
</dbReference>
<dbReference type="EMBL" id="JBHSMR010000001">
    <property type="protein sequence ID" value="MFC5476567.1"/>
    <property type="molecule type" value="Genomic_DNA"/>
</dbReference>
<evidence type="ECO:0000313" key="2">
    <source>
        <dbReference type="Proteomes" id="UP001596101"/>
    </source>
</evidence>
<sequence>MLNARTKFGANCDETVKLIKAAAEQGKFFKKLPDGYLITFRNGNSAMQLNGTAHFKVGDAQAAIKFVEAAKAGAETGELDQAFRDSARAARKAKDEATA</sequence>
<comment type="caution">
    <text evidence="1">The sequence shown here is derived from an EMBL/GenBank/DDBJ whole genome shotgun (WGS) entry which is preliminary data.</text>
</comment>
<protein>
    <submittedName>
        <fullName evidence="1">Uncharacterized protein</fullName>
    </submittedName>
</protein>
<proteinExistence type="predicted"/>
<gene>
    <name evidence="1" type="ORF">ACFPQ5_00085</name>
</gene>